<dbReference type="InterPro" id="IPR050706">
    <property type="entry name" value="Cyclic-di-GMP_PDE-like"/>
</dbReference>
<dbReference type="SMART" id="SM00052">
    <property type="entry name" value="EAL"/>
    <property type="match status" value="1"/>
</dbReference>
<dbReference type="Gene3D" id="3.20.20.450">
    <property type="entry name" value="EAL domain"/>
    <property type="match status" value="1"/>
</dbReference>
<name>A0A5D0RGC1_9RHOB</name>
<feature type="domain" description="EAL" evidence="1">
    <location>
        <begin position="28"/>
        <end position="278"/>
    </location>
</feature>
<evidence type="ECO:0000313" key="2">
    <source>
        <dbReference type="EMBL" id="TYB79986.1"/>
    </source>
</evidence>
<sequence length="279" mass="30821">MTESALPEFDDPALDPSSPLSVAIEQRDRDTIAMVRDAVDTGRITLAYQPIMRATDTDAPAFYEGLIRVLDPTGRVIPAADFFGTVENQELGRRLDTIALETGLKALARVPSLRLAINMSARSIGYPRWIATLRAGLDSDPTIGERLILEITERTAIVMPDLVQVFMAEMQRHGVAFALDNFGAGYTAFRYLKEFYFDILKIDGQFIQGIATNPDNQVITAAMLSLARHFDMLAVAEAVESAADAEYLIELGCDLLQGYCFAAPTTRPWWHETAQNRSA</sequence>
<gene>
    <name evidence="2" type="ORF">FVF75_14210</name>
</gene>
<dbReference type="RefSeq" id="WP_148379168.1">
    <property type="nucleotide sequence ID" value="NZ_VSIY01000014.1"/>
</dbReference>
<dbReference type="EMBL" id="VSIY01000014">
    <property type="protein sequence ID" value="TYB79986.1"/>
    <property type="molecule type" value="Genomic_DNA"/>
</dbReference>
<keyword evidence="3" id="KW-1185">Reference proteome</keyword>
<dbReference type="SUPFAM" id="SSF141868">
    <property type="entry name" value="EAL domain-like"/>
    <property type="match status" value="1"/>
</dbReference>
<organism evidence="2 3">
    <name type="scientific">Maritimibacter fusiformis</name>
    <dbReference type="NCBI Taxonomy" id="2603819"/>
    <lineage>
        <taxon>Bacteria</taxon>
        <taxon>Pseudomonadati</taxon>
        <taxon>Pseudomonadota</taxon>
        <taxon>Alphaproteobacteria</taxon>
        <taxon>Rhodobacterales</taxon>
        <taxon>Roseobacteraceae</taxon>
        <taxon>Maritimibacter</taxon>
    </lineage>
</organism>
<dbReference type="PROSITE" id="PS50883">
    <property type="entry name" value="EAL"/>
    <property type="match status" value="1"/>
</dbReference>
<protein>
    <submittedName>
        <fullName evidence="2">EAL domain-containing protein</fullName>
    </submittedName>
</protein>
<evidence type="ECO:0000313" key="3">
    <source>
        <dbReference type="Proteomes" id="UP000322080"/>
    </source>
</evidence>
<comment type="caution">
    <text evidence="2">The sequence shown here is derived from an EMBL/GenBank/DDBJ whole genome shotgun (WGS) entry which is preliminary data.</text>
</comment>
<evidence type="ECO:0000259" key="1">
    <source>
        <dbReference type="PROSITE" id="PS50883"/>
    </source>
</evidence>
<dbReference type="Pfam" id="PF00563">
    <property type="entry name" value="EAL"/>
    <property type="match status" value="1"/>
</dbReference>
<accession>A0A5D0RGC1</accession>
<reference evidence="2 3" key="1">
    <citation type="submission" date="2019-08" db="EMBL/GenBank/DDBJ databases">
        <title>Identification of a novel species of the genus Boseongicola.</title>
        <authorList>
            <person name="Zhang X.-Q."/>
        </authorList>
    </citation>
    <scope>NUCLEOTIDE SEQUENCE [LARGE SCALE GENOMIC DNA]</scope>
    <source>
        <strain evidence="2 3">HY14</strain>
    </source>
</reference>
<dbReference type="Proteomes" id="UP000322080">
    <property type="component" value="Unassembled WGS sequence"/>
</dbReference>
<dbReference type="GO" id="GO:0071111">
    <property type="term" value="F:cyclic-guanylate-specific phosphodiesterase activity"/>
    <property type="evidence" value="ECO:0007669"/>
    <property type="project" value="InterPro"/>
</dbReference>
<dbReference type="InterPro" id="IPR001633">
    <property type="entry name" value="EAL_dom"/>
</dbReference>
<proteinExistence type="predicted"/>
<dbReference type="AlphaFoldDB" id="A0A5D0RGC1"/>
<dbReference type="InterPro" id="IPR035919">
    <property type="entry name" value="EAL_sf"/>
</dbReference>
<dbReference type="PANTHER" id="PTHR33121">
    <property type="entry name" value="CYCLIC DI-GMP PHOSPHODIESTERASE PDEF"/>
    <property type="match status" value="1"/>
</dbReference>
<dbReference type="CDD" id="cd01948">
    <property type="entry name" value="EAL"/>
    <property type="match status" value="1"/>
</dbReference>
<dbReference type="PANTHER" id="PTHR33121:SF79">
    <property type="entry name" value="CYCLIC DI-GMP PHOSPHODIESTERASE PDED-RELATED"/>
    <property type="match status" value="1"/>
</dbReference>